<organism evidence="1 2">
    <name type="scientific">Tateyamaria omphalii</name>
    <dbReference type="NCBI Taxonomy" id="299262"/>
    <lineage>
        <taxon>Bacteria</taxon>
        <taxon>Pseudomonadati</taxon>
        <taxon>Pseudomonadota</taxon>
        <taxon>Alphaproteobacteria</taxon>
        <taxon>Rhodobacterales</taxon>
        <taxon>Roseobacteraceae</taxon>
        <taxon>Tateyamaria</taxon>
    </lineage>
</organism>
<evidence type="ECO:0000313" key="2">
    <source>
        <dbReference type="Proteomes" id="UP000186336"/>
    </source>
</evidence>
<dbReference type="EMBL" id="CP019312">
    <property type="protein sequence ID" value="APX10704.1"/>
    <property type="molecule type" value="Genomic_DNA"/>
</dbReference>
<dbReference type="KEGG" id="tom:BWR18_02600"/>
<sequence>MFNDGDGRDSVTDFDTAEGDLIDLSGHGQASGFDDLSIVHSNNNAIITSDSGADRIRLEDMDIDTLSADAFIF</sequence>
<dbReference type="STRING" id="299262.BWR18_02600"/>
<keyword evidence="2" id="KW-1185">Reference proteome</keyword>
<evidence type="ECO:0008006" key="3">
    <source>
        <dbReference type="Google" id="ProtNLM"/>
    </source>
</evidence>
<gene>
    <name evidence="1" type="ORF">BWR18_02600</name>
</gene>
<protein>
    <recommendedName>
        <fullName evidence="3">Peptidase M10 serralysin C-terminal domain-containing protein</fullName>
    </recommendedName>
</protein>
<name>A0A1P8MRQ0_9RHOB</name>
<reference evidence="1 2" key="1">
    <citation type="submission" date="2017-01" db="EMBL/GenBank/DDBJ databases">
        <title>Complete genome of Tateyamaria omphalii DOK1-4 isolated from seawater in Dokdo.</title>
        <authorList>
            <person name="Kim J.H."/>
            <person name="Chi W.-J."/>
        </authorList>
    </citation>
    <scope>NUCLEOTIDE SEQUENCE [LARGE SCALE GENOMIC DNA]</scope>
    <source>
        <strain evidence="1 2">DOK1-4</strain>
    </source>
</reference>
<dbReference type="Proteomes" id="UP000186336">
    <property type="component" value="Chromosome"/>
</dbReference>
<dbReference type="RefSeq" id="WP_076626571.1">
    <property type="nucleotide sequence ID" value="NZ_CP019312.1"/>
</dbReference>
<dbReference type="InterPro" id="IPR011049">
    <property type="entry name" value="Serralysin-like_metalloprot_C"/>
</dbReference>
<evidence type="ECO:0000313" key="1">
    <source>
        <dbReference type="EMBL" id="APX10704.1"/>
    </source>
</evidence>
<dbReference type="SUPFAM" id="SSF51120">
    <property type="entry name" value="beta-Roll"/>
    <property type="match status" value="1"/>
</dbReference>
<accession>A0A1P8MRQ0</accession>
<proteinExistence type="predicted"/>
<dbReference type="AlphaFoldDB" id="A0A1P8MRQ0"/>